<evidence type="ECO:0000256" key="1">
    <source>
        <dbReference type="SAM" id="Coils"/>
    </source>
</evidence>
<accession>A0A0F9MUI1</accession>
<protein>
    <submittedName>
        <fullName evidence="3">Uncharacterized protein</fullName>
    </submittedName>
</protein>
<comment type="caution">
    <text evidence="3">The sequence shown here is derived from an EMBL/GenBank/DDBJ whole genome shotgun (WGS) entry which is preliminary data.</text>
</comment>
<gene>
    <name evidence="3" type="ORF">LCGC14_1046920</name>
</gene>
<evidence type="ECO:0000313" key="3">
    <source>
        <dbReference type="EMBL" id="KKN09414.1"/>
    </source>
</evidence>
<proteinExistence type="predicted"/>
<feature type="region of interest" description="Disordered" evidence="2">
    <location>
        <begin position="132"/>
        <end position="162"/>
    </location>
</feature>
<name>A0A0F9MUI1_9ZZZZ</name>
<evidence type="ECO:0000256" key="2">
    <source>
        <dbReference type="SAM" id="MobiDB-lite"/>
    </source>
</evidence>
<dbReference type="AlphaFoldDB" id="A0A0F9MUI1"/>
<dbReference type="EMBL" id="LAZR01004350">
    <property type="protein sequence ID" value="KKN09414.1"/>
    <property type="molecule type" value="Genomic_DNA"/>
</dbReference>
<feature type="compositionally biased region" description="Basic and acidic residues" evidence="2">
    <location>
        <begin position="132"/>
        <end position="142"/>
    </location>
</feature>
<reference evidence="3" key="1">
    <citation type="journal article" date="2015" name="Nature">
        <title>Complex archaea that bridge the gap between prokaryotes and eukaryotes.</title>
        <authorList>
            <person name="Spang A."/>
            <person name="Saw J.H."/>
            <person name="Jorgensen S.L."/>
            <person name="Zaremba-Niedzwiedzka K."/>
            <person name="Martijn J."/>
            <person name="Lind A.E."/>
            <person name="van Eijk R."/>
            <person name="Schleper C."/>
            <person name="Guy L."/>
            <person name="Ettema T.J."/>
        </authorList>
    </citation>
    <scope>NUCLEOTIDE SEQUENCE</scope>
</reference>
<organism evidence="3">
    <name type="scientific">marine sediment metagenome</name>
    <dbReference type="NCBI Taxonomy" id="412755"/>
    <lineage>
        <taxon>unclassified sequences</taxon>
        <taxon>metagenomes</taxon>
        <taxon>ecological metagenomes</taxon>
    </lineage>
</organism>
<sequence>MNETDSVNYLRVNIALEENNKQFKLWHLNAIMCENEIKTNTELIKQQIILVRDKVNKLKLQRKRAIENAKISNDKLDELLAEKEELHIELKKISNLDKVVCEFCDRYYSSTGIARHKRACISNPKVKKIAKHKEELEAEKKKRDARKKKLEGGIKPNVKKRV</sequence>
<keyword evidence="1" id="KW-0175">Coiled coil</keyword>
<feature type="coiled-coil region" evidence="1">
    <location>
        <begin position="62"/>
        <end position="96"/>
    </location>
</feature>